<accession>A0A9D3YZF6</accession>
<evidence type="ECO:0000313" key="1">
    <source>
        <dbReference type="EMBL" id="KAH3707264.1"/>
    </source>
</evidence>
<proteinExistence type="predicted"/>
<name>A0A9D3YZF6_DREPO</name>
<sequence>MLLSISLTSVPRKRGFSKRGRRVIKAGNRISHKLLKELRMPILKKKALRTFFQDTKGHNSVINRWGAMPFDVHHPLIYKYTNTKFQYNPPKHFQDMASDGRKDG</sequence>
<gene>
    <name evidence="1" type="ORF">DPMN_066664</name>
</gene>
<dbReference type="Proteomes" id="UP000828390">
    <property type="component" value="Unassembled WGS sequence"/>
</dbReference>
<comment type="caution">
    <text evidence="1">The sequence shown here is derived from an EMBL/GenBank/DDBJ whole genome shotgun (WGS) entry which is preliminary data.</text>
</comment>
<dbReference type="AlphaFoldDB" id="A0A9D3YZF6"/>
<organism evidence="1 2">
    <name type="scientific">Dreissena polymorpha</name>
    <name type="common">Zebra mussel</name>
    <name type="synonym">Mytilus polymorpha</name>
    <dbReference type="NCBI Taxonomy" id="45954"/>
    <lineage>
        <taxon>Eukaryota</taxon>
        <taxon>Metazoa</taxon>
        <taxon>Spiralia</taxon>
        <taxon>Lophotrochozoa</taxon>
        <taxon>Mollusca</taxon>
        <taxon>Bivalvia</taxon>
        <taxon>Autobranchia</taxon>
        <taxon>Heteroconchia</taxon>
        <taxon>Euheterodonta</taxon>
        <taxon>Imparidentia</taxon>
        <taxon>Neoheterodontei</taxon>
        <taxon>Myida</taxon>
        <taxon>Dreissenoidea</taxon>
        <taxon>Dreissenidae</taxon>
        <taxon>Dreissena</taxon>
    </lineage>
</organism>
<evidence type="ECO:0000313" key="2">
    <source>
        <dbReference type="Proteomes" id="UP000828390"/>
    </source>
</evidence>
<reference evidence="1" key="1">
    <citation type="journal article" date="2019" name="bioRxiv">
        <title>The Genome of the Zebra Mussel, Dreissena polymorpha: A Resource for Invasive Species Research.</title>
        <authorList>
            <person name="McCartney M.A."/>
            <person name="Auch B."/>
            <person name="Kono T."/>
            <person name="Mallez S."/>
            <person name="Zhang Y."/>
            <person name="Obille A."/>
            <person name="Becker A."/>
            <person name="Abrahante J.E."/>
            <person name="Garbe J."/>
            <person name="Badalamenti J.P."/>
            <person name="Herman A."/>
            <person name="Mangelson H."/>
            <person name="Liachko I."/>
            <person name="Sullivan S."/>
            <person name="Sone E.D."/>
            <person name="Koren S."/>
            <person name="Silverstein K.A.T."/>
            <person name="Beckman K.B."/>
            <person name="Gohl D.M."/>
        </authorList>
    </citation>
    <scope>NUCLEOTIDE SEQUENCE</scope>
    <source>
        <strain evidence="1">Duluth1</strain>
        <tissue evidence="1">Whole animal</tissue>
    </source>
</reference>
<reference evidence="1" key="2">
    <citation type="submission" date="2020-11" db="EMBL/GenBank/DDBJ databases">
        <authorList>
            <person name="McCartney M.A."/>
            <person name="Auch B."/>
            <person name="Kono T."/>
            <person name="Mallez S."/>
            <person name="Becker A."/>
            <person name="Gohl D.M."/>
            <person name="Silverstein K.A.T."/>
            <person name="Koren S."/>
            <person name="Bechman K.B."/>
            <person name="Herman A."/>
            <person name="Abrahante J.E."/>
            <person name="Garbe J."/>
        </authorList>
    </citation>
    <scope>NUCLEOTIDE SEQUENCE</scope>
    <source>
        <strain evidence="1">Duluth1</strain>
        <tissue evidence="1">Whole animal</tissue>
    </source>
</reference>
<keyword evidence="2" id="KW-1185">Reference proteome</keyword>
<dbReference type="EMBL" id="JAIWYP010000014">
    <property type="protein sequence ID" value="KAH3707264.1"/>
    <property type="molecule type" value="Genomic_DNA"/>
</dbReference>
<protein>
    <submittedName>
        <fullName evidence="1">Uncharacterized protein</fullName>
    </submittedName>
</protein>